<feature type="non-terminal residue" evidence="3">
    <location>
        <position position="1"/>
    </location>
</feature>
<evidence type="ECO:0000256" key="1">
    <source>
        <dbReference type="ARBA" id="ARBA00022729"/>
    </source>
</evidence>
<dbReference type="EMBL" id="KV454439">
    <property type="protein sequence ID" value="ODQ77680.1"/>
    <property type="molecule type" value="Genomic_DNA"/>
</dbReference>
<dbReference type="SUPFAM" id="SSF50685">
    <property type="entry name" value="Barwin-like endoglucanases"/>
    <property type="match status" value="1"/>
</dbReference>
<accession>A0A1E3QJ46</accession>
<feature type="non-terminal residue" evidence="3">
    <location>
        <position position="95"/>
    </location>
</feature>
<evidence type="ECO:0000313" key="3">
    <source>
        <dbReference type="EMBL" id="ODQ77680.1"/>
    </source>
</evidence>
<reference evidence="4" key="1">
    <citation type="submission" date="2016-05" db="EMBL/GenBank/DDBJ databases">
        <title>Comparative genomics of biotechnologically important yeasts.</title>
        <authorList>
            <consortium name="DOE Joint Genome Institute"/>
            <person name="Riley R."/>
            <person name="Haridas S."/>
            <person name="Wolfe K.H."/>
            <person name="Lopes M.R."/>
            <person name="Hittinger C.T."/>
            <person name="Goker M."/>
            <person name="Salamov A."/>
            <person name="Wisecaver J."/>
            <person name="Long T.M."/>
            <person name="Aerts A.L."/>
            <person name="Barry K."/>
            <person name="Choi C."/>
            <person name="Clum A."/>
            <person name="Coughlan A.Y."/>
            <person name="Deshpande S."/>
            <person name="Douglass A.P."/>
            <person name="Hanson S.J."/>
            <person name="Klenk H.-P."/>
            <person name="Labutti K."/>
            <person name="Lapidus A."/>
            <person name="Lindquist E."/>
            <person name="Lipzen A."/>
            <person name="Meier-Kolthoff J.P."/>
            <person name="Ohm R.A."/>
            <person name="Otillar R.P."/>
            <person name="Pangilinan J."/>
            <person name="Peng Y."/>
            <person name="Rokas A."/>
            <person name="Rosa C.A."/>
            <person name="Scheuner C."/>
            <person name="Sibirny A.A."/>
            <person name="Slot J.C."/>
            <person name="Stielow J.B."/>
            <person name="Sun H."/>
            <person name="Kurtzman C.P."/>
            <person name="Blackwell M."/>
            <person name="Grigoriev I.V."/>
            <person name="Jeffries T.W."/>
        </authorList>
    </citation>
    <scope>NUCLEOTIDE SEQUENCE [LARGE SCALE GENOMIC DNA]</scope>
    <source>
        <strain evidence="4">NRRL Y-12698</strain>
    </source>
</reference>
<dbReference type="OrthoDB" id="623670at2759"/>
<dbReference type="InterPro" id="IPR009009">
    <property type="entry name" value="RlpA-like_DPBB"/>
</dbReference>
<dbReference type="PANTHER" id="PTHR31836:SF28">
    <property type="entry name" value="SRCR DOMAIN-CONTAINING PROTEIN-RELATED"/>
    <property type="match status" value="1"/>
</dbReference>
<dbReference type="RefSeq" id="XP_018983008.1">
    <property type="nucleotide sequence ID" value="XM_019131401.1"/>
</dbReference>
<proteinExistence type="predicted"/>
<dbReference type="InterPro" id="IPR036908">
    <property type="entry name" value="RlpA-like_sf"/>
</dbReference>
<sequence>GRGTYYDVGNDNCGTVSTNSEYVVAIAQSLYETEAGTDDISGYCGKYINASYDNKSVRVRVVDSCESCTDNDLDFSPAAFEQLANKDVGVIQVTW</sequence>
<dbReference type="CDD" id="cd22191">
    <property type="entry name" value="DPBB_RlpA_EXP_N-like"/>
    <property type="match status" value="1"/>
</dbReference>
<feature type="domain" description="RlpA-like protein double-psi beta-barrel" evidence="2">
    <location>
        <begin position="43"/>
        <end position="94"/>
    </location>
</feature>
<dbReference type="STRING" id="984486.A0A1E3QJ46"/>
<gene>
    <name evidence="3" type="ORF">BABINDRAFT_27268</name>
</gene>
<protein>
    <recommendedName>
        <fullName evidence="2">RlpA-like protein double-psi beta-barrel domain-containing protein</fullName>
    </recommendedName>
</protein>
<keyword evidence="4" id="KW-1185">Reference proteome</keyword>
<dbReference type="InterPro" id="IPR051477">
    <property type="entry name" value="Expansin_CellWall"/>
</dbReference>
<dbReference type="Proteomes" id="UP000094336">
    <property type="component" value="Unassembled WGS sequence"/>
</dbReference>
<dbReference type="Pfam" id="PF03330">
    <property type="entry name" value="DPBB_1"/>
    <property type="match status" value="1"/>
</dbReference>
<dbReference type="AlphaFoldDB" id="A0A1E3QJ46"/>
<dbReference type="PANTHER" id="PTHR31836">
    <property type="match status" value="1"/>
</dbReference>
<evidence type="ECO:0000259" key="2">
    <source>
        <dbReference type="Pfam" id="PF03330"/>
    </source>
</evidence>
<evidence type="ECO:0000313" key="4">
    <source>
        <dbReference type="Proteomes" id="UP000094336"/>
    </source>
</evidence>
<organism evidence="3 4">
    <name type="scientific">Babjeviella inositovora NRRL Y-12698</name>
    <dbReference type="NCBI Taxonomy" id="984486"/>
    <lineage>
        <taxon>Eukaryota</taxon>
        <taxon>Fungi</taxon>
        <taxon>Dikarya</taxon>
        <taxon>Ascomycota</taxon>
        <taxon>Saccharomycotina</taxon>
        <taxon>Pichiomycetes</taxon>
        <taxon>Serinales incertae sedis</taxon>
        <taxon>Babjeviella</taxon>
    </lineage>
</organism>
<dbReference type="GeneID" id="30149254"/>
<name>A0A1E3QJ46_9ASCO</name>
<keyword evidence="1" id="KW-0732">Signal</keyword>
<dbReference type="Gene3D" id="2.40.40.10">
    <property type="entry name" value="RlpA-like domain"/>
    <property type="match status" value="1"/>
</dbReference>